<dbReference type="EMBL" id="VUMT01000005">
    <property type="protein sequence ID" value="MSS63147.1"/>
    <property type="molecule type" value="Genomic_DNA"/>
</dbReference>
<dbReference type="Gene3D" id="3.40.50.10850">
    <property type="entry name" value="Ntrc-like two-domain protein"/>
    <property type="match status" value="1"/>
</dbReference>
<reference evidence="1 2" key="1">
    <citation type="submission" date="2019-08" db="EMBL/GenBank/DDBJ databases">
        <title>In-depth cultivation of the pig gut microbiome towards novel bacterial diversity and tailored functional studies.</title>
        <authorList>
            <person name="Wylensek D."/>
            <person name="Hitch T.C.A."/>
            <person name="Clavel T."/>
        </authorList>
    </citation>
    <scope>NUCLEOTIDE SEQUENCE [LARGE SCALE GENOMIC DNA]</scope>
    <source>
        <strain evidence="1 2">WCA-693-APC-MOT-I</strain>
    </source>
</reference>
<dbReference type="InterPro" id="IPR027417">
    <property type="entry name" value="P-loop_NTPase"/>
</dbReference>
<evidence type="ECO:0000313" key="2">
    <source>
        <dbReference type="Proteomes" id="UP000482209"/>
    </source>
</evidence>
<evidence type="ECO:0000313" key="1">
    <source>
        <dbReference type="EMBL" id="MSS63147.1"/>
    </source>
</evidence>
<dbReference type="SUPFAM" id="SSF52540">
    <property type="entry name" value="P-loop containing nucleoside triphosphate hydrolases"/>
    <property type="match status" value="1"/>
</dbReference>
<dbReference type="Proteomes" id="UP000482209">
    <property type="component" value="Unassembled WGS sequence"/>
</dbReference>
<gene>
    <name evidence="1" type="ORF">FYJ58_04545</name>
</gene>
<comment type="caution">
    <text evidence="1">The sequence shown here is derived from an EMBL/GenBank/DDBJ whole genome shotgun (WGS) entry which is preliminary data.</text>
</comment>
<dbReference type="AlphaFoldDB" id="A0A6L5XX75"/>
<dbReference type="RefSeq" id="WP_154517907.1">
    <property type="nucleotide sequence ID" value="NZ_VUMT01000005.1"/>
</dbReference>
<accession>A0A6L5XX75</accession>
<dbReference type="Gene3D" id="3.40.50.300">
    <property type="entry name" value="P-loop containing nucleotide triphosphate hydrolases"/>
    <property type="match status" value="1"/>
</dbReference>
<keyword evidence="2" id="KW-1185">Reference proteome</keyword>
<protein>
    <submittedName>
        <fullName evidence="1">Uncharacterized protein</fullName>
    </submittedName>
</protein>
<organism evidence="1 2">
    <name type="scientific">Velocimicrobium porci</name>
    <dbReference type="NCBI Taxonomy" id="2606634"/>
    <lineage>
        <taxon>Bacteria</taxon>
        <taxon>Bacillati</taxon>
        <taxon>Bacillota</taxon>
        <taxon>Clostridia</taxon>
        <taxon>Lachnospirales</taxon>
        <taxon>Lachnospiraceae</taxon>
        <taxon>Velocimicrobium</taxon>
    </lineage>
</organism>
<name>A0A6L5XX75_9FIRM</name>
<proteinExistence type="predicted"/>
<sequence length="335" mass="39757">MRKGTLILYEKETDYAIRFMNYFNELPNFIFEVRTFTNLQVLNEHLNTHEGDVLLISSGIFLEEWQREKVRKVILLTENLEEKNGESQAIYKYQSMDNVKQQLIQLWDETGVKKEEKNAKQRIKYIAVCSPFGGSGKTMFSLAYGQASAKRKRTLYIGLEAVKSFSKSERGGGSFSELLYFLKEKTTDFDFQKLVTHIGELDCIHSPDYYGDWYRVEESDLDYMMEQLESQTRYETVLFDLGIWNFASIYLLSKMDKIYIPEWRATSVFRKEIYLRENWKLDGYGDLELRKQSIKLPYDEEVNKGDFRIERMLKTKMGQWVWNVIESEWMSEKNC</sequence>